<evidence type="ECO:0000313" key="2">
    <source>
        <dbReference type="Proteomes" id="UP000032142"/>
    </source>
</evidence>
<name>A0A0B0NW94_GOSAR</name>
<organism evidence="1 2">
    <name type="scientific">Gossypium arboreum</name>
    <name type="common">Tree cotton</name>
    <name type="synonym">Gossypium nanking</name>
    <dbReference type="NCBI Taxonomy" id="29729"/>
    <lineage>
        <taxon>Eukaryota</taxon>
        <taxon>Viridiplantae</taxon>
        <taxon>Streptophyta</taxon>
        <taxon>Embryophyta</taxon>
        <taxon>Tracheophyta</taxon>
        <taxon>Spermatophyta</taxon>
        <taxon>Magnoliopsida</taxon>
        <taxon>eudicotyledons</taxon>
        <taxon>Gunneridae</taxon>
        <taxon>Pentapetalae</taxon>
        <taxon>rosids</taxon>
        <taxon>malvids</taxon>
        <taxon>Malvales</taxon>
        <taxon>Malvaceae</taxon>
        <taxon>Malvoideae</taxon>
        <taxon>Gossypium</taxon>
    </lineage>
</organism>
<dbReference type="EMBL" id="KN407166">
    <property type="protein sequence ID" value="KHG16907.1"/>
    <property type="molecule type" value="Genomic_DNA"/>
</dbReference>
<keyword evidence="2" id="KW-1185">Reference proteome</keyword>
<sequence>MLVLATCQCASSCRFRTQFS</sequence>
<dbReference type="AlphaFoldDB" id="A0A0B0NW94"/>
<gene>
    <name evidence="1" type="ORF">F383_23030</name>
</gene>
<proteinExistence type="predicted"/>
<accession>A0A0B0NW94</accession>
<evidence type="ECO:0000313" key="1">
    <source>
        <dbReference type="EMBL" id="KHG16907.1"/>
    </source>
</evidence>
<reference evidence="2" key="1">
    <citation type="submission" date="2014-09" db="EMBL/GenBank/DDBJ databases">
        <authorList>
            <person name="Mudge J."/>
            <person name="Ramaraj T."/>
            <person name="Lindquist I.E."/>
            <person name="Bharti A.K."/>
            <person name="Sundararajan A."/>
            <person name="Cameron C.T."/>
            <person name="Woodward J.E."/>
            <person name="May G.D."/>
            <person name="Brubaker C."/>
            <person name="Broadhvest J."/>
            <person name="Wilkins T.A."/>
        </authorList>
    </citation>
    <scope>NUCLEOTIDE SEQUENCE</scope>
    <source>
        <strain evidence="2">cv. AKA8401</strain>
    </source>
</reference>
<dbReference type="Proteomes" id="UP000032142">
    <property type="component" value="Unassembled WGS sequence"/>
</dbReference>
<protein>
    <submittedName>
        <fullName evidence="1">Uncharacterized protein</fullName>
    </submittedName>
</protein>